<keyword evidence="1" id="KW-1133">Transmembrane helix</keyword>
<gene>
    <name evidence="3" type="ORF">SYN_01491</name>
</gene>
<dbReference type="InterPro" id="IPR017592">
    <property type="entry name" value="Pilus_assmbl_Flp-typ_CpaB"/>
</dbReference>
<reference evidence="3 4" key="1">
    <citation type="journal article" date="2007" name="Proc. Natl. Acad. Sci. U.S.A.">
        <title>The genome of Syntrophus aciditrophicus: life at the thermodynamic limit of microbial growth.</title>
        <authorList>
            <person name="McInerney M.J."/>
            <person name="Rohlin L."/>
            <person name="Mouttaki H."/>
            <person name="Kim U."/>
            <person name="Krupp R.S."/>
            <person name="Rios-Hernandez L."/>
            <person name="Sieber J."/>
            <person name="Struchtemeyer C.G."/>
            <person name="Bhattacharyya A."/>
            <person name="Campbell J.W."/>
            <person name="Gunsalus R.P."/>
        </authorList>
    </citation>
    <scope>NUCLEOTIDE SEQUENCE [LARGE SCALE GENOMIC DNA]</scope>
    <source>
        <strain evidence="3 4">SB</strain>
    </source>
</reference>
<dbReference type="SMART" id="SM00858">
    <property type="entry name" value="SAF"/>
    <property type="match status" value="1"/>
</dbReference>
<dbReference type="Pfam" id="PF08666">
    <property type="entry name" value="SAF"/>
    <property type="match status" value="1"/>
</dbReference>
<sequence>MDKKKHLIFLGGAVFLALIVTLLAYNWIQKTATAKAKPQEMQKVVVAAFDVPWSTVLTKDMVRTATFLKESLPNGYYLDPAQIVGRTVIQPIRTNEPITEARLAPTSIRTGGVAAVITPSKRAMSVKVDKVVGVSGYIHPGNRVDVLVTLNEQRGEVTAPVTKIVLENILVLASGPEFNETKKGEKPANVDVITLEVTPEEGEKLALASTEGKIQLALRNFGDNEAVATRGAKIPNLLGAATYAPPAPASARTVSRPAVQKARPVVAAAPQKPAVFTVEVIKGSKVSEQNFEKGE</sequence>
<name>Q2LSW2_SYNAS</name>
<organism evidence="3 4">
    <name type="scientific">Syntrophus aciditrophicus (strain SB)</name>
    <dbReference type="NCBI Taxonomy" id="56780"/>
    <lineage>
        <taxon>Bacteria</taxon>
        <taxon>Pseudomonadati</taxon>
        <taxon>Thermodesulfobacteriota</taxon>
        <taxon>Syntrophia</taxon>
        <taxon>Syntrophales</taxon>
        <taxon>Syntrophaceae</taxon>
        <taxon>Syntrophus</taxon>
    </lineage>
</organism>
<feature type="domain" description="SAF" evidence="2">
    <location>
        <begin position="42"/>
        <end position="104"/>
    </location>
</feature>
<dbReference type="NCBIfam" id="TIGR03177">
    <property type="entry name" value="pilus_cpaB"/>
    <property type="match status" value="1"/>
</dbReference>
<dbReference type="OrthoDB" id="9788329at2"/>
<dbReference type="InterPro" id="IPR031571">
    <property type="entry name" value="RcpC_dom"/>
</dbReference>
<dbReference type="Pfam" id="PF16976">
    <property type="entry name" value="RcpC"/>
    <property type="match status" value="1"/>
</dbReference>
<dbReference type="RefSeq" id="WP_011417203.1">
    <property type="nucleotide sequence ID" value="NC_007759.1"/>
</dbReference>
<dbReference type="HOGENOM" id="CLU_057068_4_0_7"/>
<dbReference type="STRING" id="56780.SYN_01491"/>
<dbReference type="Gene3D" id="3.90.1210.10">
    <property type="entry name" value="Antifreeze-like/N-acetylneuraminic acid synthase C-terminal domain"/>
    <property type="match status" value="1"/>
</dbReference>
<evidence type="ECO:0000313" key="3">
    <source>
        <dbReference type="EMBL" id="ABC77174.1"/>
    </source>
</evidence>
<keyword evidence="1" id="KW-0472">Membrane</keyword>
<evidence type="ECO:0000256" key="1">
    <source>
        <dbReference type="SAM" id="Phobius"/>
    </source>
</evidence>
<dbReference type="Proteomes" id="UP000001933">
    <property type="component" value="Chromosome"/>
</dbReference>
<evidence type="ECO:0000313" key="4">
    <source>
        <dbReference type="Proteomes" id="UP000001933"/>
    </source>
</evidence>
<dbReference type="SUPFAM" id="SSF51269">
    <property type="entry name" value="AFP III-like domain"/>
    <property type="match status" value="1"/>
</dbReference>
<dbReference type="CDD" id="cd11614">
    <property type="entry name" value="SAF_CpaB_FlgA_like"/>
    <property type="match status" value="1"/>
</dbReference>
<accession>Q2LSW2</accession>
<keyword evidence="4" id="KW-1185">Reference proteome</keyword>
<dbReference type="eggNOG" id="COG3745">
    <property type="taxonomic scope" value="Bacteria"/>
</dbReference>
<dbReference type="KEGG" id="sat:SYN_01491"/>
<keyword evidence="1" id="KW-0812">Transmembrane</keyword>
<dbReference type="InterPro" id="IPR036732">
    <property type="entry name" value="AFP_Neu5c_C_sf"/>
</dbReference>
<dbReference type="InterPro" id="IPR013974">
    <property type="entry name" value="SAF"/>
</dbReference>
<proteinExistence type="predicted"/>
<evidence type="ECO:0000259" key="2">
    <source>
        <dbReference type="SMART" id="SM00858"/>
    </source>
</evidence>
<dbReference type="InParanoid" id="Q2LSW2"/>
<feature type="transmembrane region" description="Helical" evidence="1">
    <location>
        <begin position="7"/>
        <end position="28"/>
    </location>
</feature>
<dbReference type="EMBL" id="CP000252">
    <property type="protein sequence ID" value="ABC77174.1"/>
    <property type="molecule type" value="Genomic_DNA"/>
</dbReference>
<protein>
    <submittedName>
        <fullName evidence="3">Flp pilus assembly protein</fullName>
    </submittedName>
</protein>
<dbReference type="AlphaFoldDB" id="Q2LSW2"/>